<feature type="signal peptide" evidence="16">
    <location>
        <begin position="1"/>
        <end position="20"/>
    </location>
</feature>
<evidence type="ECO:0000313" key="18">
    <source>
        <dbReference type="RefSeq" id="XP_033784554.1"/>
    </source>
</evidence>
<keyword evidence="7" id="KW-0378">Hydrolase</keyword>
<dbReference type="PROSITE" id="PS00616">
    <property type="entry name" value="HIS_ACID_PHOSPHAT_1"/>
    <property type="match status" value="1"/>
</dbReference>
<evidence type="ECO:0000256" key="3">
    <source>
        <dbReference type="ARBA" id="ARBA00005375"/>
    </source>
</evidence>
<dbReference type="SUPFAM" id="SSF53254">
    <property type="entry name" value="Phosphoglycerate mutase-like"/>
    <property type="match status" value="1"/>
</dbReference>
<dbReference type="InterPro" id="IPR000560">
    <property type="entry name" value="His_Pase_clade-2"/>
</dbReference>
<accession>A0A6P8PKX0</accession>
<evidence type="ECO:0000256" key="14">
    <source>
        <dbReference type="ARBA" id="ARBA00039422"/>
    </source>
</evidence>
<dbReference type="Gene3D" id="3.40.50.1240">
    <property type="entry name" value="Phosphoglycerate mutase-like"/>
    <property type="match status" value="1"/>
</dbReference>
<sequence>MATLRLLLGLFLAAASLTEARQLHLVTLLYRHGDRSPIKTYPMDPYQENAWPQGFGQLTQVGMKQHWNLGKRLKTRYTGFLNASYDRQEIYIRSTDCDRTLMSAEVNLAGLYPPDDHQVFHPNISWQPVPIHTVPESQDRLLKFPLSNCPRYKQLQRETRQSPEYMNITQENVKLMEMVRNMTGVEDINLESIWSIYDTLFCEQNHQLVLPSWVTPDVLNRLKDLKDFGFKFLFGIQQQTEKSRLQGGVLLGHILKNITEATNGSKLQRLKLIAYSAHDTTLVALQMALNVYNGKQPPYASCHMFELYQEDSGNFSVEMYFWNESGRDPFPLVLPDCPQRCPLQDFLHKTQNVITEDWKHDCQVPSRTQDTAVIIALATSGAVLLLLVILLLTVLFRLHPQPVGYHYVSDDGEDQQ</sequence>
<dbReference type="RefSeq" id="XP_033784554.1">
    <property type="nucleotide sequence ID" value="XM_033928663.1"/>
</dbReference>
<dbReference type="InterPro" id="IPR050645">
    <property type="entry name" value="Histidine_acid_phosphatase"/>
</dbReference>
<protein>
    <recommendedName>
        <fullName evidence="14">Lysosomal acid phosphatase</fullName>
        <ecNumber evidence="4">3.1.3.2</ecNumber>
    </recommendedName>
</protein>
<evidence type="ECO:0000313" key="17">
    <source>
        <dbReference type="Proteomes" id="UP000515159"/>
    </source>
</evidence>
<dbReference type="Pfam" id="PF00328">
    <property type="entry name" value="His_Phos_2"/>
    <property type="match status" value="1"/>
</dbReference>
<dbReference type="OrthoDB" id="258392at2759"/>
<dbReference type="GeneID" id="117352283"/>
<evidence type="ECO:0000256" key="9">
    <source>
        <dbReference type="ARBA" id="ARBA00023136"/>
    </source>
</evidence>
<dbReference type="AlphaFoldDB" id="A0A6P8PKX0"/>
<dbReference type="FunCoup" id="A0A6P8PKX0">
    <property type="interactions" value="1331"/>
</dbReference>
<reference evidence="18" key="1">
    <citation type="submission" date="2025-08" db="UniProtKB">
        <authorList>
            <consortium name="RefSeq"/>
        </authorList>
    </citation>
    <scope>IDENTIFICATION</scope>
</reference>
<evidence type="ECO:0000256" key="16">
    <source>
        <dbReference type="SAM" id="SignalP"/>
    </source>
</evidence>
<keyword evidence="8 15" id="KW-1133">Transmembrane helix</keyword>
<evidence type="ECO:0000256" key="2">
    <source>
        <dbReference type="ARBA" id="ARBA00004227"/>
    </source>
</evidence>
<evidence type="ECO:0000256" key="5">
    <source>
        <dbReference type="ARBA" id="ARBA00022692"/>
    </source>
</evidence>
<keyword evidence="12" id="KW-0458">Lysosome</keyword>
<dbReference type="PROSITE" id="PS00778">
    <property type="entry name" value="HIS_ACID_PHOSPHAT_2"/>
    <property type="match status" value="1"/>
</dbReference>
<evidence type="ECO:0000256" key="8">
    <source>
        <dbReference type="ARBA" id="ARBA00022989"/>
    </source>
</evidence>
<evidence type="ECO:0000256" key="1">
    <source>
        <dbReference type="ARBA" id="ARBA00000032"/>
    </source>
</evidence>
<comment type="similarity">
    <text evidence="3">Belongs to the histidine acid phosphatase family.</text>
</comment>
<evidence type="ECO:0000256" key="10">
    <source>
        <dbReference type="ARBA" id="ARBA00023157"/>
    </source>
</evidence>
<evidence type="ECO:0000256" key="4">
    <source>
        <dbReference type="ARBA" id="ARBA00012646"/>
    </source>
</evidence>
<feature type="transmembrane region" description="Helical" evidence="15">
    <location>
        <begin position="372"/>
        <end position="396"/>
    </location>
</feature>
<gene>
    <name evidence="18" type="primary">ACP2</name>
</gene>
<feature type="chain" id="PRO_5027650583" description="Lysosomal acid phosphatase" evidence="16">
    <location>
        <begin position="21"/>
        <end position="416"/>
    </location>
</feature>
<dbReference type="Proteomes" id="UP000515159">
    <property type="component" value="Chromosome 19"/>
</dbReference>
<dbReference type="GO" id="GO:0043202">
    <property type="term" value="C:lysosomal lumen"/>
    <property type="evidence" value="ECO:0007669"/>
    <property type="project" value="UniProtKB-SubCell"/>
</dbReference>
<dbReference type="CTD" id="53"/>
<comment type="catalytic activity">
    <reaction evidence="1">
        <text>a phosphate monoester + H2O = an alcohol + phosphate</text>
        <dbReference type="Rhea" id="RHEA:15017"/>
        <dbReference type="ChEBI" id="CHEBI:15377"/>
        <dbReference type="ChEBI" id="CHEBI:30879"/>
        <dbReference type="ChEBI" id="CHEBI:43474"/>
        <dbReference type="ChEBI" id="CHEBI:67140"/>
        <dbReference type="EC" id="3.1.3.2"/>
    </reaction>
</comment>
<dbReference type="GO" id="GO:0007040">
    <property type="term" value="P:lysosome organization"/>
    <property type="evidence" value="ECO:0007669"/>
    <property type="project" value="TreeGrafter"/>
</dbReference>
<keyword evidence="9 15" id="KW-0472">Membrane</keyword>
<dbReference type="PANTHER" id="PTHR11567">
    <property type="entry name" value="ACID PHOSPHATASE-RELATED"/>
    <property type="match status" value="1"/>
</dbReference>
<keyword evidence="17" id="KW-1185">Reference proteome</keyword>
<comment type="subcellular location">
    <subcellularLocation>
        <location evidence="2">Lysosome lumen</location>
    </subcellularLocation>
    <subcellularLocation>
        <location evidence="13">Lysosome membrane</location>
        <topology evidence="13">Single-pass membrane protein</topology>
        <orientation evidence="13">Lumenal side</orientation>
    </subcellularLocation>
</comment>
<keyword evidence="6 16" id="KW-0732">Signal</keyword>
<dbReference type="FunFam" id="3.40.50.1240:FF:000010">
    <property type="entry name" value="Prostatic acid phosphatase"/>
    <property type="match status" value="1"/>
</dbReference>
<dbReference type="GO" id="GO:0005765">
    <property type="term" value="C:lysosomal membrane"/>
    <property type="evidence" value="ECO:0007669"/>
    <property type="project" value="UniProtKB-SubCell"/>
</dbReference>
<proteinExistence type="inferred from homology"/>
<evidence type="ECO:0000256" key="15">
    <source>
        <dbReference type="SAM" id="Phobius"/>
    </source>
</evidence>
<dbReference type="CDD" id="cd07061">
    <property type="entry name" value="HP_HAP_like"/>
    <property type="match status" value="1"/>
</dbReference>
<evidence type="ECO:0000256" key="12">
    <source>
        <dbReference type="ARBA" id="ARBA00023228"/>
    </source>
</evidence>
<dbReference type="EC" id="3.1.3.2" evidence="4"/>
<evidence type="ECO:0000256" key="6">
    <source>
        <dbReference type="ARBA" id="ARBA00022729"/>
    </source>
</evidence>
<dbReference type="PANTHER" id="PTHR11567:SF180">
    <property type="entry name" value="LYSOSOMAL ACID PHOSPHATASE"/>
    <property type="match status" value="1"/>
</dbReference>
<dbReference type="KEGG" id="gsh:117352283"/>
<keyword evidence="5 15" id="KW-0812">Transmembrane</keyword>
<dbReference type="GO" id="GO:0003993">
    <property type="term" value="F:acid phosphatase activity"/>
    <property type="evidence" value="ECO:0007669"/>
    <property type="project" value="UniProtKB-EC"/>
</dbReference>
<name>A0A6P8PKX0_GEOSA</name>
<dbReference type="InterPro" id="IPR033379">
    <property type="entry name" value="Acid_Pase_AS"/>
</dbReference>
<evidence type="ECO:0000256" key="11">
    <source>
        <dbReference type="ARBA" id="ARBA00023180"/>
    </source>
</evidence>
<keyword evidence="11" id="KW-0325">Glycoprotein</keyword>
<dbReference type="InterPro" id="IPR029033">
    <property type="entry name" value="His_PPase_superfam"/>
</dbReference>
<organism evidence="17 18">
    <name type="scientific">Geotrypetes seraphini</name>
    <name type="common">Gaboon caecilian</name>
    <name type="synonym">Caecilia seraphini</name>
    <dbReference type="NCBI Taxonomy" id="260995"/>
    <lineage>
        <taxon>Eukaryota</taxon>
        <taxon>Metazoa</taxon>
        <taxon>Chordata</taxon>
        <taxon>Craniata</taxon>
        <taxon>Vertebrata</taxon>
        <taxon>Euteleostomi</taxon>
        <taxon>Amphibia</taxon>
        <taxon>Gymnophiona</taxon>
        <taxon>Geotrypetes</taxon>
    </lineage>
</organism>
<evidence type="ECO:0000256" key="13">
    <source>
        <dbReference type="ARBA" id="ARBA00037852"/>
    </source>
</evidence>
<keyword evidence="10" id="KW-1015">Disulfide bond</keyword>
<evidence type="ECO:0000256" key="7">
    <source>
        <dbReference type="ARBA" id="ARBA00022801"/>
    </source>
</evidence>
<dbReference type="InParanoid" id="A0A6P8PKX0"/>